<reference evidence="3 4" key="2">
    <citation type="journal article" date="2014" name="PLoS Genet.">
        <title>Phylogenetically driven sequencing of extremely halophilic archaea reveals strategies for static and dynamic osmo-response.</title>
        <authorList>
            <person name="Becker E.A."/>
            <person name="Seitzer P.M."/>
            <person name="Tritt A."/>
            <person name="Larsen D."/>
            <person name="Krusor M."/>
            <person name="Yao A.I."/>
            <person name="Wu D."/>
            <person name="Madern D."/>
            <person name="Eisen J.A."/>
            <person name="Darling A.E."/>
            <person name="Facciotti M.T."/>
        </authorList>
    </citation>
    <scope>NUCLEOTIDE SEQUENCE [LARGE SCALE GENOMIC DNA]</scope>
    <source>
        <strain evidence="3 4">AJ5</strain>
    </source>
</reference>
<dbReference type="RefSeq" id="WP_007140219.1">
    <property type="nucleotide sequence ID" value="NZ_AOLZ01000013.1"/>
</dbReference>
<keyword evidence="4" id="KW-1185">Reference proteome</keyword>
<reference evidence="2" key="3">
    <citation type="submission" date="2017-01" db="EMBL/GenBank/DDBJ databases">
        <authorList>
            <person name="Mah S.A."/>
            <person name="Swanson W.J."/>
            <person name="Moy G.W."/>
            <person name="Vacquier V.D."/>
        </authorList>
    </citation>
    <scope>NUCLEOTIDE SEQUENCE</scope>
    <source>
        <strain evidence="2">AJ5</strain>
    </source>
</reference>
<evidence type="ECO:0000256" key="1">
    <source>
        <dbReference type="SAM" id="MobiDB-lite"/>
    </source>
</evidence>
<dbReference type="GeneID" id="30920902"/>
<proteinExistence type="predicted"/>
<dbReference type="Proteomes" id="UP000186547">
    <property type="component" value="Chromosome"/>
</dbReference>
<dbReference type="Proteomes" id="UP000011555">
    <property type="component" value="Unassembled WGS sequence"/>
</dbReference>
<dbReference type="STRING" id="358396.CHINAEXTREME_07220"/>
<feature type="compositionally biased region" description="Acidic residues" evidence="1">
    <location>
        <begin position="314"/>
        <end position="327"/>
    </location>
</feature>
<dbReference type="KEGG" id="hlc:CHINAEXTREME07220"/>
<dbReference type="EMBL" id="AOLZ01000013">
    <property type="protein sequence ID" value="EMA37039.1"/>
    <property type="molecule type" value="Genomic_DNA"/>
</dbReference>
<name>M0LXI9_NATLA</name>
<dbReference type="eggNOG" id="arCOG01312">
    <property type="taxonomic scope" value="Archaea"/>
</dbReference>
<dbReference type="AlphaFoldDB" id="M0LXI9"/>
<dbReference type="EMBL" id="CP019285">
    <property type="protein sequence ID" value="APW97577.1"/>
    <property type="molecule type" value="Genomic_DNA"/>
</dbReference>
<evidence type="ECO:0000313" key="4">
    <source>
        <dbReference type="Proteomes" id="UP000011555"/>
    </source>
</evidence>
<sequence>MTVNRDELRSRLLVFAVVVALTVTGVATAGVVTDQGTTEKPTVEEAHLQPESVDAPVLERGGDISIDAGTGSKTIVIDVAHANDVSVEDLQPAVSALTAAGHTVEYYDLDPDARPEQREEGLTDALEGADAYVVVDPGARYLPSEAELVSEFAEADGRVLFLGGPESDDSGSILGPFGLMGPTMDDDGEFASVTSPFGIGYDTGYLYDMENYETNYRTIGVTPPADSDLTEGVDRVVLDGPTQVLTAGDELLTTNPTVEHSESREADEYAVAARNDNAVAIGDTALMTTENYNVADNEVFIGNVLEFLVSGDAATDDLGDDEADTDADPDRAPAQGE</sequence>
<gene>
    <name evidence="3" type="ORF">C445_02326</name>
    <name evidence="2" type="ORF">CHINAEXTREME_07220</name>
</gene>
<accession>M0LXI9</accession>
<protein>
    <submittedName>
        <fullName evidence="3">Uncharacterized protein</fullName>
    </submittedName>
</protein>
<organism evidence="3 4">
    <name type="scientific">Natronobacterium lacisalsi AJ5</name>
    <dbReference type="NCBI Taxonomy" id="358396"/>
    <lineage>
        <taxon>Archaea</taxon>
        <taxon>Methanobacteriati</taxon>
        <taxon>Methanobacteriota</taxon>
        <taxon>Stenosarchaea group</taxon>
        <taxon>Halobacteria</taxon>
        <taxon>Halobacteriales</taxon>
        <taxon>Natrialbaceae</taxon>
        <taxon>Natronobacterium</taxon>
    </lineage>
</organism>
<evidence type="ECO:0000313" key="3">
    <source>
        <dbReference type="EMBL" id="EMA37039.1"/>
    </source>
</evidence>
<reference evidence="2 5" key="1">
    <citation type="journal article" date="2011" name="J. Bacteriol.">
        <title>Genome sequence of Halobiforma lacisalsi AJ5, an extremely halophilic archaeon which harbors a bop gene.</title>
        <authorList>
            <person name="Jiang X."/>
            <person name="Wang S."/>
            <person name="Cheng H."/>
            <person name="Huo Y."/>
            <person name="Zhang X."/>
            <person name="Zhu X."/>
            <person name="Han X."/>
            <person name="Ni P."/>
            <person name="Wu M."/>
        </authorList>
    </citation>
    <scope>NUCLEOTIDE SEQUENCE [LARGE SCALE GENOMIC DNA]</scope>
    <source>
        <strain evidence="2 5">AJ5</strain>
    </source>
</reference>
<feature type="region of interest" description="Disordered" evidence="1">
    <location>
        <begin position="314"/>
        <end position="337"/>
    </location>
</feature>
<evidence type="ECO:0000313" key="5">
    <source>
        <dbReference type="Proteomes" id="UP000186547"/>
    </source>
</evidence>
<evidence type="ECO:0000313" key="2">
    <source>
        <dbReference type="EMBL" id="APW97577.1"/>
    </source>
</evidence>